<keyword evidence="1" id="KW-1133">Transmembrane helix</keyword>
<gene>
    <name evidence="2" type="ORF">GCK72_010505</name>
</gene>
<dbReference type="Proteomes" id="UP000483820">
    <property type="component" value="Chromosome III"/>
</dbReference>
<name>A0A6A5H6U2_CAERE</name>
<dbReference type="RefSeq" id="XP_003110702.2">
    <property type="nucleotide sequence ID" value="XM_003110654.2"/>
</dbReference>
<dbReference type="AlphaFoldDB" id="A0A6A5H6U2"/>
<comment type="caution">
    <text evidence="2">The sequence shown here is derived from an EMBL/GenBank/DDBJ whole genome shotgun (WGS) entry which is preliminary data.</text>
</comment>
<keyword evidence="1" id="KW-0472">Membrane</keyword>
<evidence type="ECO:0000313" key="3">
    <source>
        <dbReference type="Proteomes" id="UP000483820"/>
    </source>
</evidence>
<organism evidence="2 3">
    <name type="scientific">Caenorhabditis remanei</name>
    <name type="common">Caenorhabditis vulgaris</name>
    <dbReference type="NCBI Taxonomy" id="31234"/>
    <lineage>
        <taxon>Eukaryota</taxon>
        <taxon>Metazoa</taxon>
        <taxon>Ecdysozoa</taxon>
        <taxon>Nematoda</taxon>
        <taxon>Chromadorea</taxon>
        <taxon>Rhabditida</taxon>
        <taxon>Rhabditina</taxon>
        <taxon>Rhabditomorpha</taxon>
        <taxon>Rhabditoidea</taxon>
        <taxon>Rhabditidae</taxon>
        <taxon>Peloderinae</taxon>
        <taxon>Caenorhabditis</taxon>
    </lineage>
</organism>
<dbReference type="EMBL" id="WUAV01000003">
    <property type="protein sequence ID" value="KAF1762243.1"/>
    <property type="molecule type" value="Genomic_DNA"/>
</dbReference>
<dbReference type="PANTHER" id="PTHR47516:SF1">
    <property type="entry name" value="SERPENTINE RECEPTOR, CLASS T-RELATED"/>
    <property type="match status" value="1"/>
</dbReference>
<dbReference type="GeneID" id="9826021"/>
<feature type="transmembrane region" description="Helical" evidence="1">
    <location>
        <begin position="79"/>
        <end position="99"/>
    </location>
</feature>
<dbReference type="CTD" id="9826021"/>
<evidence type="ECO:0000256" key="1">
    <source>
        <dbReference type="SAM" id="Phobius"/>
    </source>
</evidence>
<reference evidence="2 3" key="1">
    <citation type="submission" date="2019-12" db="EMBL/GenBank/DDBJ databases">
        <title>Chromosome-level assembly of the Caenorhabditis remanei genome.</title>
        <authorList>
            <person name="Teterina A.A."/>
            <person name="Willis J.H."/>
            <person name="Phillips P.C."/>
        </authorList>
    </citation>
    <scope>NUCLEOTIDE SEQUENCE [LARGE SCALE GENOMIC DNA]</scope>
    <source>
        <strain evidence="2 3">PX506</strain>
        <tissue evidence="2">Whole organism</tissue>
    </source>
</reference>
<dbReference type="InterPro" id="IPR003839">
    <property type="entry name" value="7TM_GPCR_serpentine_rcpt_Sru"/>
</dbReference>
<dbReference type="PANTHER" id="PTHR47516">
    <property type="entry name" value="SERPENTINE RECEPTOR, CLASS U-RELATED"/>
    <property type="match status" value="1"/>
</dbReference>
<feature type="transmembrane region" description="Helical" evidence="1">
    <location>
        <begin position="132"/>
        <end position="153"/>
    </location>
</feature>
<proteinExistence type="predicted"/>
<dbReference type="Pfam" id="PF10322">
    <property type="entry name" value="7TM_GPCR_Sru"/>
    <property type="match status" value="1"/>
</dbReference>
<evidence type="ECO:0000313" key="2">
    <source>
        <dbReference type="EMBL" id="KAF1762243.1"/>
    </source>
</evidence>
<evidence type="ECO:0008006" key="4">
    <source>
        <dbReference type="Google" id="ProtNLM"/>
    </source>
</evidence>
<accession>A0A6A5H6U2</accession>
<keyword evidence="1" id="KW-0812">Transmembrane</keyword>
<feature type="transmembrane region" description="Helical" evidence="1">
    <location>
        <begin position="49"/>
        <end position="67"/>
    </location>
</feature>
<protein>
    <recommendedName>
        <fullName evidence="4">Serpentine receptor class gamma</fullName>
    </recommendedName>
</protein>
<sequence length="162" mass="18700">MQSSNIIYTTLDFFLVRIPSTSLVTSYFYSMKPDSIIRYVVAAFYGYEYLSQLFTVIFCFIRVLVLFNPRKRLEMYDFIFMIWLFLSLVLSFVASFPHIKHNAMGMQLDVPFQYGAMFLTTTFAYGNSIQTIGNGIFSIIVTIAIVVMTSLMVSKLKTLKLM</sequence>
<dbReference type="KEGG" id="crq:GCK72_010505"/>
<feature type="transmembrane region" description="Helical" evidence="1">
    <location>
        <begin position="7"/>
        <end position="29"/>
    </location>
</feature>